<comment type="subunit">
    <text evidence="8">Homodimer.</text>
</comment>
<feature type="binding site" evidence="8">
    <location>
        <position position="161"/>
    </location>
    <ligand>
        <name>substrate</name>
    </ligand>
</feature>
<comment type="subcellular location">
    <subcellularLocation>
        <location evidence="8">Cytoplasm</location>
    </subcellularLocation>
</comment>
<dbReference type="InterPro" id="IPR001653">
    <property type="entry name" value="DAP_epimerase_DapF"/>
</dbReference>
<keyword evidence="8" id="KW-0963">Cytoplasm</keyword>
<dbReference type="PANTHER" id="PTHR31689:SF0">
    <property type="entry name" value="DIAMINOPIMELATE EPIMERASE"/>
    <property type="match status" value="1"/>
</dbReference>
<dbReference type="HOGENOM" id="CLU_053306_4_0_11"/>
<dbReference type="SUPFAM" id="SSF54506">
    <property type="entry name" value="Diaminopimelate epimerase-like"/>
    <property type="match status" value="2"/>
</dbReference>
<dbReference type="AlphaFoldDB" id="D3Q6H1"/>
<dbReference type="GO" id="GO:0008837">
    <property type="term" value="F:diaminopimelate epimerase activity"/>
    <property type="evidence" value="ECO:0007669"/>
    <property type="project" value="UniProtKB-UniRule"/>
</dbReference>
<reference evidence="10 11" key="1">
    <citation type="journal article" date="2009" name="Stand. Genomic Sci.">
        <title>Complete genome sequence of Stackebrandtia nassauensis type strain (LLR-40K-21).</title>
        <authorList>
            <person name="Munk C."/>
            <person name="Lapidus A."/>
            <person name="Copeland A."/>
            <person name="Jando M."/>
            <person name="Mayilraj S."/>
            <person name="Glavina Del Rio T."/>
            <person name="Nolan M."/>
            <person name="Chen F."/>
            <person name="Lucas S."/>
            <person name="Tice H."/>
            <person name="Cheng J.F."/>
            <person name="Han C."/>
            <person name="Detter J.C."/>
            <person name="Bruce D."/>
            <person name="Goodwin L."/>
            <person name="Chain P."/>
            <person name="Pitluck S."/>
            <person name="Goker M."/>
            <person name="Ovchinikova G."/>
            <person name="Pati A."/>
            <person name="Ivanova N."/>
            <person name="Mavromatis K."/>
            <person name="Chen A."/>
            <person name="Palaniappan K."/>
            <person name="Land M."/>
            <person name="Hauser L."/>
            <person name="Chang Y.J."/>
            <person name="Jeffries C.D."/>
            <person name="Bristow J."/>
            <person name="Eisen J.A."/>
            <person name="Markowitz V."/>
            <person name="Hugenholtz P."/>
            <person name="Kyrpides N.C."/>
            <person name="Klenk H.P."/>
        </authorList>
    </citation>
    <scope>NUCLEOTIDE SEQUENCE [LARGE SCALE GENOMIC DNA]</scope>
    <source>
        <strain evidence="11">DSM 44728 / CIP 108903 / NRRL B-16338 / NBRC 102104 / LLR-40K-21</strain>
    </source>
</reference>
<feature type="binding site" evidence="8">
    <location>
        <position position="20"/>
    </location>
    <ligand>
        <name>substrate</name>
    </ligand>
</feature>
<dbReference type="PROSITE" id="PS01326">
    <property type="entry name" value="DAP_EPIMERASE"/>
    <property type="match status" value="1"/>
</dbReference>
<dbReference type="InterPro" id="IPR018510">
    <property type="entry name" value="DAP_epimerase_AS"/>
</dbReference>
<dbReference type="KEGG" id="sna:Snas_4570"/>
<evidence type="ECO:0000256" key="4">
    <source>
        <dbReference type="ARBA" id="ARBA00022605"/>
    </source>
</evidence>
<evidence type="ECO:0000256" key="2">
    <source>
        <dbReference type="ARBA" id="ARBA00010219"/>
    </source>
</evidence>
<evidence type="ECO:0000256" key="3">
    <source>
        <dbReference type="ARBA" id="ARBA00013080"/>
    </source>
</evidence>
<sequence length="271" mass="28387">MTDFAKGSATAFSKGHGTGNDFVILADPDNAAPLTNWQIADLCDRRSGIGGDGLLRVVRSAKHPEAVELSSEAEWFMDYYNADGSVAEMCGNGVRVFARYLLEHDLAEPGDIPLATRAGLRTVSCVGDEFRVDMGPARFEGASEAIVDGRRYAGTRVSMGNPHLVCRVDDPYTLDLHKVPAVDAQLFPTGVNVEFITGPANHITMRVHERGVGETRSCGTGAVAAAAVALGGVGTCTVDVPGGTLTVTVSTDTTTLTGPAVIVAEGHTNLV</sequence>
<dbReference type="eggNOG" id="COG0253">
    <property type="taxonomic scope" value="Bacteria"/>
</dbReference>
<dbReference type="EMBL" id="CP001778">
    <property type="protein sequence ID" value="ADD44214.1"/>
    <property type="molecule type" value="Genomic_DNA"/>
</dbReference>
<feature type="binding site" evidence="8">
    <location>
        <position position="81"/>
    </location>
    <ligand>
        <name>substrate</name>
    </ligand>
</feature>
<comment type="catalytic activity">
    <reaction evidence="7 8">
        <text>(2S,6S)-2,6-diaminopimelate = meso-2,6-diaminopimelate</text>
        <dbReference type="Rhea" id="RHEA:15393"/>
        <dbReference type="ChEBI" id="CHEBI:57609"/>
        <dbReference type="ChEBI" id="CHEBI:57791"/>
        <dbReference type="EC" id="5.1.1.7"/>
    </reaction>
</comment>
<feature type="active site" description="Proton acceptor" evidence="8">
    <location>
        <position position="218"/>
    </location>
</feature>
<evidence type="ECO:0000256" key="6">
    <source>
        <dbReference type="ARBA" id="ARBA00023235"/>
    </source>
</evidence>
<protein>
    <recommendedName>
        <fullName evidence="3 8">Diaminopimelate epimerase</fullName>
        <shortName evidence="8">DAP epimerase</shortName>
        <ecNumber evidence="3 8">5.1.1.7</ecNumber>
    </recommendedName>
    <alternativeName>
        <fullName evidence="8">PLP-independent amino acid racemase</fullName>
    </alternativeName>
</protein>
<dbReference type="NCBIfam" id="TIGR00652">
    <property type="entry name" value="DapF"/>
    <property type="match status" value="1"/>
</dbReference>
<gene>
    <name evidence="8" type="primary">dapF</name>
    <name evidence="10" type="ordered locus">Snas_4570</name>
</gene>
<comment type="pathway">
    <text evidence="1 8">Amino-acid biosynthesis; L-lysine biosynthesis via DAP pathway; DL-2,6-diaminopimelate from LL-2,6-diaminopimelate: step 1/1.</text>
</comment>
<dbReference type="HAMAP" id="MF_00197">
    <property type="entry name" value="DAP_epimerase"/>
    <property type="match status" value="1"/>
</dbReference>
<evidence type="ECO:0000256" key="1">
    <source>
        <dbReference type="ARBA" id="ARBA00005196"/>
    </source>
</evidence>
<comment type="function">
    <text evidence="8">Catalyzes the stereoinversion of LL-2,6-diaminopimelate (L,L-DAP) to meso-diaminopimelate (meso-DAP), a precursor of L-lysine and an essential component of the bacterial peptidoglycan.</text>
</comment>
<feature type="active site" evidence="9">
    <location>
        <position position="90"/>
    </location>
</feature>
<comment type="similarity">
    <text evidence="2 8">Belongs to the diaminopimelate epimerase family.</text>
</comment>
<dbReference type="Gene3D" id="3.10.310.10">
    <property type="entry name" value="Diaminopimelate Epimerase, Chain A, domain 1"/>
    <property type="match status" value="2"/>
</dbReference>
<keyword evidence="5 8" id="KW-0457">Lysine biosynthesis</keyword>
<dbReference type="RefSeq" id="WP_013019785.1">
    <property type="nucleotide sequence ID" value="NC_013947.1"/>
</dbReference>
<dbReference type="Proteomes" id="UP000000844">
    <property type="component" value="Chromosome"/>
</dbReference>
<dbReference type="Pfam" id="PF01678">
    <property type="entry name" value="DAP_epimerase"/>
    <property type="match status" value="2"/>
</dbReference>
<comment type="caution">
    <text evidence="8">Lacks conserved residue(s) required for the propagation of feature annotation.</text>
</comment>
<organism evidence="10 11">
    <name type="scientific">Stackebrandtia nassauensis (strain DSM 44728 / CIP 108903 / NRRL B-16338 / NBRC 102104 / LLR-40K-21)</name>
    <dbReference type="NCBI Taxonomy" id="446470"/>
    <lineage>
        <taxon>Bacteria</taxon>
        <taxon>Bacillati</taxon>
        <taxon>Actinomycetota</taxon>
        <taxon>Actinomycetes</taxon>
        <taxon>Glycomycetales</taxon>
        <taxon>Glycomycetaceae</taxon>
        <taxon>Stackebrandtia</taxon>
    </lineage>
</organism>
<feature type="site" description="Could be important to modulate the pK values of the two catalytic cysteine residues" evidence="8">
    <location>
        <position position="209"/>
    </location>
</feature>
<evidence type="ECO:0000256" key="7">
    <source>
        <dbReference type="ARBA" id="ARBA00051712"/>
    </source>
</evidence>
<feature type="binding site" evidence="8">
    <location>
        <begin position="219"/>
        <end position="220"/>
    </location>
    <ligand>
        <name>substrate</name>
    </ligand>
</feature>
<proteinExistence type="inferred from homology"/>
<evidence type="ECO:0000256" key="8">
    <source>
        <dbReference type="HAMAP-Rule" id="MF_00197"/>
    </source>
</evidence>
<feature type="site" description="Could be important to modulate the pK values of the two catalytic cysteine residues" evidence="8">
    <location>
        <position position="163"/>
    </location>
</feature>
<keyword evidence="4 8" id="KW-0028">Amino-acid biosynthesis</keyword>
<feature type="active site" description="Proton donor" evidence="8">
    <location>
        <position position="90"/>
    </location>
</feature>
<dbReference type="GO" id="GO:0009089">
    <property type="term" value="P:lysine biosynthetic process via diaminopimelate"/>
    <property type="evidence" value="ECO:0007669"/>
    <property type="project" value="UniProtKB-UniRule"/>
</dbReference>
<feature type="binding site" evidence="8">
    <location>
        <position position="192"/>
    </location>
    <ligand>
        <name>substrate</name>
    </ligand>
</feature>
<dbReference type="EC" id="5.1.1.7" evidence="3 8"/>
<evidence type="ECO:0000256" key="9">
    <source>
        <dbReference type="PROSITE-ProRule" id="PRU10125"/>
    </source>
</evidence>
<name>D3Q6H1_STANL</name>
<dbReference type="STRING" id="446470.Snas_4570"/>
<evidence type="ECO:0000256" key="5">
    <source>
        <dbReference type="ARBA" id="ARBA00023154"/>
    </source>
</evidence>
<feature type="binding site" evidence="8">
    <location>
        <begin position="91"/>
        <end position="92"/>
    </location>
    <ligand>
        <name>substrate</name>
    </ligand>
</feature>
<evidence type="ECO:0000313" key="11">
    <source>
        <dbReference type="Proteomes" id="UP000000844"/>
    </source>
</evidence>
<dbReference type="PANTHER" id="PTHR31689">
    <property type="entry name" value="DIAMINOPIMELATE EPIMERASE, CHLOROPLASTIC"/>
    <property type="match status" value="1"/>
</dbReference>
<keyword evidence="6 8" id="KW-0413">Isomerase</keyword>
<accession>D3Q6H1</accession>
<dbReference type="OrthoDB" id="9805408at2"/>
<dbReference type="GO" id="GO:0005829">
    <property type="term" value="C:cytosol"/>
    <property type="evidence" value="ECO:0007669"/>
    <property type="project" value="TreeGrafter"/>
</dbReference>
<keyword evidence="11" id="KW-1185">Reference proteome</keyword>
<dbReference type="UniPathway" id="UPA00034">
    <property type="reaction ID" value="UER00025"/>
</dbReference>
<evidence type="ECO:0000313" key="10">
    <source>
        <dbReference type="EMBL" id="ADD44214.1"/>
    </source>
</evidence>
<feature type="binding site" evidence="8">
    <location>
        <begin position="209"/>
        <end position="210"/>
    </location>
    <ligand>
        <name>substrate</name>
    </ligand>
</feature>